<feature type="modified residue" description="Phosphohistidine; by HPr" evidence="7">
    <location>
        <position position="106"/>
    </location>
</feature>
<evidence type="ECO:0000256" key="1">
    <source>
        <dbReference type="ARBA" id="ARBA00004496"/>
    </source>
</evidence>
<dbReference type="Proteomes" id="UP000234951">
    <property type="component" value="Unassembled WGS sequence"/>
</dbReference>
<evidence type="ECO:0000256" key="3">
    <source>
        <dbReference type="ARBA" id="ARBA00022490"/>
    </source>
</evidence>
<evidence type="ECO:0000313" key="11">
    <source>
        <dbReference type="Proteomes" id="UP000235114"/>
    </source>
</evidence>
<comment type="subcellular location">
    <subcellularLocation>
        <location evidence="1">Cytoplasm</location>
    </subcellularLocation>
</comment>
<dbReference type="Gene3D" id="1.20.58.80">
    <property type="entry name" value="Phosphotransferase system, lactose/cellobiose-type IIA subunit"/>
    <property type="match status" value="1"/>
</dbReference>
<dbReference type="GO" id="GO:0009401">
    <property type="term" value="P:phosphoenolpyruvate-dependent sugar phosphotransferase system"/>
    <property type="evidence" value="ECO:0007669"/>
    <property type="project" value="UniProtKB-KW"/>
</dbReference>
<dbReference type="PANTHER" id="PTHR34382:SF7">
    <property type="entry name" value="PTS SYSTEM N,N'-DIACETYLCHITOBIOSE-SPECIFIC EIIA COMPONENT"/>
    <property type="match status" value="1"/>
</dbReference>
<accession>A0A2N5GRZ7</accession>
<keyword evidence="2" id="KW-0813">Transport</keyword>
<evidence type="ECO:0000313" key="10">
    <source>
        <dbReference type="Proteomes" id="UP000234951"/>
    </source>
</evidence>
<comment type="caution">
    <text evidence="8">The sequence shown here is derived from an EMBL/GenBank/DDBJ whole genome shotgun (WGS) entry which is preliminary data.</text>
</comment>
<dbReference type="GO" id="GO:0016740">
    <property type="term" value="F:transferase activity"/>
    <property type="evidence" value="ECO:0007669"/>
    <property type="project" value="UniProtKB-KW"/>
</dbReference>
<dbReference type="GO" id="GO:0005737">
    <property type="term" value="C:cytoplasm"/>
    <property type="evidence" value="ECO:0007669"/>
    <property type="project" value="UniProtKB-SubCell"/>
</dbReference>
<dbReference type="FunFam" id="1.20.58.80:FF:000001">
    <property type="entry name" value="PTS system, lactose-specific IIa component"/>
    <property type="match status" value="1"/>
</dbReference>
<dbReference type="PANTHER" id="PTHR34382">
    <property type="entry name" value="PTS SYSTEM N,N'-DIACETYLCHITOBIOSE-SPECIFIC EIIA COMPONENT"/>
    <property type="match status" value="1"/>
</dbReference>
<dbReference type="InterPro" id="IPR003188">
    <property type="entry name" value="PTS_IIA_lac/cel"/>
</dbReference>
<evidence type="ECO:0000256" key="7">
    <source>
        <dbReference type="PROSITE-ProRule" id="PRU00418"/>
    </source>
</evidence>
<keyword evidence="5" id="KW-0808">Transferase</keyword>
<reference evidence="8 10" key="1">
    <citation type="submission" date="2017-11" db="EMBL/GenBank/DDBJ databases">
        <title>Comparitive Functional Genomics of Dry Heat Resistant strains isolated from the Viking Spacecraft.</title>
        <authorList>
            <person name="Seuylemezian A."/>
            <person name="Cooper K."/>
            <person name="Vaishampayan P."/>
        </authorList>
    </citation>
    <scope>NUCLEOTIDE SEQUENCE [LARGE SCALE GENOMIC DNA]</scope>
    <source>
        <strain evidence="8 10">M4.6</strain>
    </source>
</reference>
<dbReference type="EMBL" id="PGVA01000003">
    <property type="protein sequence ID" value="PLR86324.1"/>
    <property type="molecule type" value="Genomic_DNA"/>
</dbReference>
<gene>
    <name evidence="8" type="ORF">CU635_01620</name>
    <name evidence="9" type="ORF">CVD25_07465</name>
</gene>
<reference evidence="9 11" key="2">
    <citation type="submission" date="2017-12" db="EMBL/GenBank/DDBJ databases">
        <title>Comparative Functional Genomics of Dry Heat Resistant strains isolated from the Viking Spacecraft.</title>
        <authorList>
            <person name="Seuylemezian A."/>
            <person name="Cooper K."/>
            <person name="Vaishampayan P."/>
        </authorList>
    </citation>
    <scope>NUCLEOTIDE SEQUENCE [LARGE SCALE GENOMIC DNA]</scope>
    <source>
        <strain evidence="9 11">ATCC 29669</strain>
    </source>
</reference>
<dbReference type="CDD" id="cd00215">
    <property type="entry name" value="PTS_IIA_lac"/>
    <property type="match status" value="1"/>
</dbReference>
<dbReference type="Proteomes" id="UP000235114">
    <property type="component" value="Unassembled WGS sequence"/>
</dbReference>
<keyword evidence="6" id="KW-0598">Phosphotransferase system</keyword>
<dbReference type="SUPFAM" id="SSF46973">
    <property type="entry name" value="Enzyme IIa from lactose specific PTS, IIa-lac"/>
    <property type="match status" value="1"/>
</dbReference>
<sequence length="134" mass="15062">MSAALSQKRALNWLLTKRLLTSPLYREEKQLENKEQIIFELILHGGNARSEAIEAIAAAKQGDFEKARKKLQLAGEALNSAHHIQTSLIQVEISGVKNEVSLLMVHAQDHLMNAMTIKELAAEFVDLYERVLET</sequence>
<organism evidence="8 10">
    <name type="scientific">Bacillus canaveralius</name>
    <dbReference type="NCBI Taxonomy" id="1403243"/>
    <lineage>
        <taxon>Bacteria</taxon>
        <taxon>Bacillati</taxon>
        <taxon>Bacillota</taxon>
        <taxon>Bacilli</taxon>
        <taxon>Bacillales</taxon>
        <taxon>Bacillaceae</taxon>
        <taxon>Bacillus</taxon>
    </lineage>
</organism>
<keyword evidence="11" id="KW-1185">Reference proteome</keyword>
<keyword evidence="3" id="KW-0963">Cytoplasm</keyword>
<keyword evidence="4" id="KW-0762">Sugar transport</keyword>
<dbReference type="Pfam" id="PF02255">
    <property type="entry name" value="PTS_IIA"/>
    <property type="match status" value="1"/>
</dbReference>
<name>A0A2N5GRZ7_9BACI</name>
<dbReference type="AlphaFoldDB" id="A0A2N5GRZ7"/>
<evidence type="ECO:0000256" key="4">
    <source>
        <dbReference type="ARBA" id="ARBA00022597"/>
    </source>
</evidence>
<dbReference type="EMBL" id="PGVD01000021">
    <property type="protein sequence ID" value="PLR98557.1"/>
    <property type="molecule type" value="Genomic_DNA"/>
</dbReference>
<evidence type="ECO:0000256" key="2">
    <source>
        <dbReference type="ARBA" id="ARBA00022448"/>
    </source>
</evidence>
<dbReference type="InterPro" id="IPR036542">
    <property type="entry name" value="PTS_IIA_lac/cel_sf"/>
</dbReference>
<evidence type="ECO:0000313" key="8">
    <source>
        <dbReference type="EMBL" id="PLR86324.1"/>
    </source>
</evidence>
<evidence type="ECO:0000313" key="9">
    <source>
        <dbReference type="EMBL" id="PLR98557.1"/>
    </source>
</evidence>
<proteinExistence type="predicted"/>
<dbReference type="OrthoDB" id="350602at2"/>
<dbReference type="PROSITE" id="PS51095">
    <property type="entry name" value="PTS_EIIA_TYPE_3"/>
    <property type="match status" value="1"/>
</dbReference>
<evidence type="ECO:0000256" key="5">
    <source>
        <dbReference type="ARBA" id="ARBA00022679"/>
    </source>
</evidence>
<evidence type="ECO:0000256" key="6">
    <source>
        <dbReference type="ARBA" id="ARBA00022683"/>
    </source>
</evidence>
<protein>
    <submittedName>
        <fullName evidence="8">PTS lactose/cellobiose transporter subunit IIA</fullName>
    </submittedName>
</protein>